<name>A0A8S1EXW0_9PELO</name>
<keyword evidence="3" id="KW-0809">Transit peptide</keyword>
<dbReference type="SUPFAM" id="SSF50193">
    <property type="entry name" value="Ribosomal protein L14"/>
    <property type="match status" value="1"/>
</dbReference>
<dbReference type="InterPro" id="IPR040807">
    <property type="entry name" value="DUF5522"/>
</dbReference>
<evidence type="ECO:0000313" key="9">
    <source>
        <dbReference type="EMBL" id="CAB3404918.1"/>
    </source>
</evidence>
<dbReference type="InterPro" id="IPR036853">
    <property type="entry name" value="Ribosomal_uL14_sf"/>
</dbReference>
<dbReference type="EMBL" id="CADEPM010000004">
    <property type="protein sequence ID" value="CAB3404918.1"/>
    <property type="molecule type" value="Genomic_DNA"/>
</dbReference>
<dbReference type="PANTHER" id="PTHR21037:SF3">
    <property type="entry name" value="LARGE RIBOSOMAL SUBUNIT PROTEIN UL14M"/>
    <property type="match status" value="1"/>
</dbReference>
<evidence type="ECO:0000256" key="1">
    <source>
        <dbReference type="ARBA" id="ARBA00004173"/>
    </source>
</evidence>
<dbReference type="HAMAP" id="MF_01367">
    <property type="entry name" value="Ribosomal_uL14"/>
    <property type="match status" value="1"/>
</dbReference>
<comment type="similarity">
    <text evidence="2">Belongs to the universal ribosomal protein uL14 family.</text>
</comment>
<dbReference type="GO" id="GO:0006412">
    <property type="term" value="P:translation"/>
    <property type="evidence" value="ECO:0007669"/>
    <property type="project" value="InterPro"/>
</dbReference>
<proteinExistence type="inferred from homology"/>
<evidence type="ECO:0000256" key="2">
    <source>
        <dbReference type="ARBA" id="ARBA00010745"/>
    </source>
</evidence>
<reference evidence="9 10" key="1">
    <citation type="submission" date="2020-04" db="EMBL/GenBank/DDBJ databases">
        <authorList>
            <person name="Laetsch R D."/>
            <person name="Stevens L."/>
            <person name="Kumar S."/>
            <person name="Blaxter L. M."/>
        </authorList>
    </citation>
    <scope>NUCLEOTIDE SEQUENCE [LARGE SCALE GENOMIC DNA]</scope>
</reference>
<comment type="subcellular location">
    <subcellularLocation>
        <location evidence="1">Mitochondrion</location>
    </subcellularLocation>
</comment>
<keyword evidence="4" id="KW-0689">Ribosomal protein</keyword>
<dbReference type="Pfam" id="PF17653">
    <property type="entry name" value="DUF5522"/>
    <property type="match status" value="1"/>
</dbReference>
<dbReference type="OrthoDB" id="274765at2759"/>
<evidence type="ECO:0000256" key="8">
    <source>
        <dbReference type="ARBA" id="ARBA00042938"/>
    </source>
</evidence>
<evidence type="ECO:0000256" key="6">
    <source>
        <dbReference type="ARBA" id="ARBA00023274"/>
    </source>
</evidence>
<dbReference type="InterPro" id="IPR000218">
    <property type="entry name" value="Ribosomal_uL14"/>
</dbReference>
<dbReference type="Proteomes" id="UP000494206">
    <property type="component" value="Unassembled WGS sequence"/>
</dbReference>
<comment type="caution">
    <text evidence="9">The sequence shown here is derived from an EMBL/GenBank/DDBJ whole genome shotgun (WGS) entry which is preliminary data.</text>
</comment>
<sequence length="329" mass="36480">MANLPSSSMFTKLLSKAFSPVTTSKCMASGRWYPQPDHMMYSTASNEKSIAQKSDDEVVVSPKRGVALSKADAAPVYAEPKSKGDGFELVEHKKGEMVANYTLFEASINKAKVPWVDYDRLTSEERTIHMAHMKAVNERKLHYKDPATGYTVFTISQHLKRGKCCGSGCRHCPYEHVNAPPELKASKVYELSKHRTRAPSMGIHRRTRLNVVDNSALGKEADAAGKLPYCIHVYKQGGRAKHMPHAVLGDKILVAIRGQMRKAYVVGANTHVHYRKHGVPSTDSNNIVLLDEEGNPLGNRVTSPIPTKLLAKRDNVQFSKVLALANKYI</sequence>
<dbReference type="GO" id="GO:0005840">
    <property type="term" value="C:ribosome"/>
    <property type="evidence" value="ECO:0007669"/>
    <property type="project" value="UniProtKB-KW"/>
</dbReference>
<dbReference type="CDD" id="cd00337">
    <property type="entry name" value="Ribosomal_uL14"/>
    <property type="match status" value="1"/>
</dbReference>
<protein>
    <recommendedName>
        <fullName evidence="7">Large ribosomal subunit protein uL14m</fullName>
    </recommendedName>
    <alternativeName>
        <fullName evidence="8">39S ribosomal protein L14, mitochondrial</fullName>
    </alternativeName>
</protein>
<evidence type="ECO:0000313" key="10">
    <source>
        <dbReference type="Proteomes" id="UP000494206"/>
    </source>
</evidence>
<evidence type="ECO:0000256" key="3">
    <source>
        <dbReference type="ARBA" id="ARBA00022946"/>
    </source>
</evidence>
<dbReference type="GO" id="GO:1990904">
    <property type="term" value="C:ribonucleoprotein complex"/>
    <property type="evidence" value="ECO:0007669"/>
    <property type="project" value="UniProtKB-KW"/>
</dbReference>
<gene>
    <name evidence="9" type="ORF">CBOVIS_LOCUS7177</name>
</gene>
<evidence type="ECO:0000256" key="5">
    <source>
        <dbReference type="ARBA" id="ARBA00023128"/>
    </source>
</evidence>
<keyword evidence="5" id="KW-0496">Mitochondrion</keyword>
<accession>A0A8S1EXW0</accession>
<dbReference type="GO" id="GO:0005739">
    <property type="term" value="C:mitochondrion"/>
    <property type="evidence" value="ECO:0007669"/>
    <property type="project" value="UniProtKB-SubCell"/>
</dbReference>
<keyword evidence="10" id="KW-1185">Reference proteome</keyword>
<dbReference type="Gene3D" id="2.40.150.20">
    <property type="entry name" value="Ribosomal protein L14"/>
    <property type="match status" value="1"/>
</dbReference>
<keyword evidence="6" id="KW-0687">Ribonucleoprotein</keyword>
<evidence type="ECO:0000256" key="4">
    <source>
        <dbReference type="ARBA" id="ARBA00022980"/>
    </source>
</evidence>
<evidence type="ECO:0000256" key="7">
    <source>
        <dbReference type="ARBA" id="ARBA00040118"/>
    </source>
</evidence>
<organism evidence="9 10">
    <name type="scientific">Caenorhabditis bovis</name>
    <dbReference type="NCBI Taxonomy" id="2654633"/>
    <lineage>
        <taxon>Eukaryota</taxon>
        <taxon>Metazoa</taxon>
        <taxon>Ecdysozoa</taxon>
        <taxon>Nematoda</taxon>
        <taxon>Chromadorea</taxon>
        <taxon>Rhabditida</taxon>
        <taxon>Rhabditina</taxon>
        <taxon>Rhabditomorpha</taxon>
        <taxon>Rhabditoidea</taxon>
        <taxon>Rhabditidae</taxon>
        <taxon>Peloderinae</taxon>
        <taxon>Caenorhabditis</taxon>
    </lineage>
</organism>
<dbReference type="PANTHER" id="PTHR21037">
    <property type="entry name" value="39S RIBOSOMAL PROTEIN L14, MITOCHONDRIAL"/>
    <property type="match status" value="1"/>
</dbReference>
<dbReference type="GO" id="GO:0003735">
    <property type="term" value="F:structural constituent of ribosome"/>
    <property type="evidence" value="ECO:0007669"/>
    <property type="project" value="InterPro"/>
</dbReference>
<dbReference type="Pfam" id="PF00238">
    <property type="entry name" value="Ribosomal_L14"/>
    <property type="match status" value="1"/>
</dbReference>
<dbReference type="SMART" id="SM01374">
    <property type="entry name" value="Ribosomal_L14"/>
    <property type="match status" value="1"/>
</dbReference>
<dbReference type="AlphaFoldDB" id="A0A8S1EXW0"/>